<evidence type="ECO:0000313" key="1">
    <source>
        <dbReference type="EMBL" id="KOF66366.1"/>
    </source>
</evidence>
<accession>A0A0L8FNS5</accession>
<name>A0A0L8FNS5_OCTBM</name>
<gene>
    <name evidence="1" type="ORF">OCBIM_22012647mg</name>
</gene>
<sequence length="71" mass="8520">MERRLAKGDNLLIGKPYRWHSQSPSKLIEWWFWAQGDRHFHLYRFRKKPIKKQLVPCQLAILCLSSDNALV</sequence>
<protein>
    <submittedName>
        <fullName evidence="1">Uncharacterized protein</fullName>
    </submittedName>
</protein>
<proteinExistence type="predicted"/>
<dbReference type="EMBL" id="KQ428192">
    <property type="protein sequence ID" value="KOF66366.1"/>
    <property type="molecule type" value="Genomic_DNA"/>
</dbReference>
<reference evidence="1" key="1">
    <citation type="submission" date="2015-07" db="EMBL/GenBank/DDBJ databases">
        <title>MeaNS - Measles Nucleotide Surveillance Program.</title>
        <authorList>
            <person name="Tran T."/>
            <person name="Druce J."/>
        </authorList>
    </citation>
    <scope>NUCLEOTIDE SEQUENCE</scope>
    <source>
        <strain evidence="1">UCB-OBI-ISO-001</strain>
        <tissue evidence="1">Gonad</tissue>
    </source>
</reference>
<organism evidence="1">
    <name type="scientific">Octopus bimaculoides</name>
    <name type="common">California two-spotted octopus</name>
    <dbReference type="NCBI Taxonomy" id="37653"/>
    <lineage>
        <taxon>Eukaryota</taxon>
        <taxon>Metazoa</taxon>
        <taxon>Spiralia</taxon>
        <taxon>Lophotrochozoa</taxon>
        <taxon>Mollusca</taxon>
        <taxon>Cephalopoda</taxon>
        <taxon>Coleoidea</taxon>
        <taxon>Octopodiformes</taxon>
        <taxon>Octopoda</taxon>
        <taxon>Incirrata</taxon>
        <taxon>Octopodidae</taxon>
        <taxon>Octopus</taxon>
    </lineage>
</organism>
<dbReference type="AlphaFoldDB" id="A0A0L8FNS5"/>